<accession>A0ABX8KWG3</accession>
<sequence>MSVPALHPGALPTPEFPLVSTGTETRHLIPPPPLHSAHTVATAGYIQAVTRILKNGPLTASPGVYWTEDQVLHTADGTVIAHNLDELAQIVQALGLSDGVRVQWSAVNHAELAPRMLAKSRELGFID</sequence>
<organism evidence="1 2">
    <name type="scientific">Corynebacterium coyleae</name>
    <dbReference type="NCBI Taxonomy" id="53374"/>
    <lineage>
        <taxon>Bacteria</taxon>
        <taxon>Bacillati</taxon>
        <taxon>Actinomycetota</taxon>
        <taxon>Actinomycetes</taxon>
        <taxon>Mycobacteriales</taxon>
        <taxon>Corynebacteriaceae</taxon>
        <taxon>Corynebacterium</taxon>
    </lineage>
</organism>
<protein>
    <submittedName>
        <fullName evidence="1">Uncharacterized protein</fullName>
    </submittedName>
</protein>
<reference evidence="1 2" key="1">
    <citation type="submission" date="2021-06" db="EMBL/GenBank/DDBJ databases">
        <title>FDA dAtabase for Regulatory Grade micrObial Sequences (FDA-ARGOS): Supporting development and validation of Infectious Disease Dx tests.</title>
        <authorList>
            <person name="Sproer C."/>
            <person name="Gronow S."/>
            <person name="Severitt S."/>
            <person name="Schroder I."/>
            <person name="Tallon L."/>
            <person name="Sadzewicz L."/>
            <person name="Zhao X."/>
            <person name="Boylan J."/>
            <person name="Ott S."/>
            <person name="Bowen H."/>
            <person name="Vavikolanu K."/>
            <person name="Mehta A."/>
            <person name="Aluvathingal J."/>
            <person name="Nadendla S."/>
            <person name="Lowell S."/>
            <person name="Myers T."/>
            <person name="Yan Y."/>
        </authorList>
    </citation>
    <scope>NUCLEOTIDE SEQUENCE [LARGE SCALE GENOMIC DNA]</scope>
    <source>
        <strain evidence="1 2">FDAARGOS 1425</strain>
    </source>
</reference>
<keyword evidence="2" id="KW-1185">Reference proteome</keyword>
<evidence type="ECO:0000313" key="2">
    <source>
        <dbReference type="Proteomes" id="UP000683520"/>
    </source>
</evidence>
<gene>
    <name evidence="1" type="ORF">I6L55_01525</name>
</gene>
<proteinExistence type="predicted"/>
<evidence type="ECO:0000313" key="1">
    <source>
        <dbReference type="EMBL" id="QXB18822.1"/>
    </source>
</evidence>
<dbReference type="EMBL" id="CP077302">
    <property type="protein sequence ID" value="QXB18822.1"/>
    <property type="molecule type" value="Genomic_DNA"/>
</dbReference>
<dbReference type="RefSeq" id="WP_092100398.1">
    <property type="nucleotide sequence ID" value="NZ_CP047198.1"/>
</dbReference>
<dbReference type="Proteomes" id="UP000683520">
    <property type="component" value="Chromosome"/>
</dbReference>
<dbReference type="GeneID" id="92748852"/>
<name>A0ABX8KWG3_9CORY</name>